<protein>
    <recommendedName>
        <fullName evidence="1">6-hydroxymethylpterin diphosphokinase MptE-like domain-containing protein</fullName>
    </recommendedName>
</protein>
<dbReference type="Pfam" id="PF01973">
    <property type="entry name" value="MptE-like"/>
    <property type="match status" value="1"/>
</dbReference>
<dbReference type="InterPro" id="IPR002826">
    <property type="entry name" value="MptE-like"/>
</dbReference>
<dbReference type="Proteomes" id="UP000190896">
    <property type="component" value="Unassembled WGS sequence"/>
</dbReference>
<comment type="caution">
    <text evidence="2">The sequence shown here is derived from an EMBL/GenBank/DDBJ whole genome shotgun (WGS) entry which is preliminary data.</text>
</comment>
<dbReference type="EMBL" id="MPRJ01000003">
    <property type="protein sequence ID" value="OOZ37724.1"/>
    <property type="molecule type" value="Genomic_DNA"/>
</dbReference>
<sequence>MNGLENSQDSLLYCDCLKGRVKDITAVVLAAGPSLDTFLPWVKAHQRDLLVVAVSRVCAYLKNQGITPDIMIHTDPNDYSVGVGKGIFHFPESLFAYTFCAHPSLVTQWPGMKVLLDKASIMGQVFPDAVNIHEFGSTVSNMAISLASYMGASRVVLLGIDLCNGVDGMRHAKGVTEAYYPIISRNLIKVETNRGGYAYSTTDYVQAANELEMQAQSLKCSGVTLVNPSPEAVKLAHVEYCPIEHIEIPGLERDVVETIRSACAGRDPIGFQRRLKGSVEKMLQELTRLEARVQSVLEFIRQLGIGGSKLSANVRQEMVTLLNETQGSESFRLALRISWQEIFAALKRIQEGVADERAKLNCQRDYLRSYLSASARFRDLLTGTLERVHCRQKELNGYQDIGSILDQWDKDEQPGRSLMIQEQVLESGDIGQPHLGRIQEMRRKFKAFLQEDQSAKSSGGNH</sequence>
<name>A0A1T2KY41_9GAMM</name>
<feature type="domain" description="6-hydroxymethylpterin diphosphokinase MptE-like" evidence="1">
    <location>
        <begin position="16"/>
        <end position="164"/>
    </location>
</feature>
<accession>A0A1T2KY41</accession>
<gene>
    <name evidence="2" type="ORF">BOW51_00905</name>
</gene>
<evidence type="ECO:0000313" key="2">
    <source>
        <dbReference type="EMBL" id="OOZ37724.1"/>
    </source>
</evidence>
<evidence type="ECO:0000313" key="3">
    <source>
        <dbReference type="Proteomes" id="UP000190896"/>
    </source>
</evidence>
<reference evidence="2 3" key="1">
    <citation type="submission" date="2016-11" db="EMBL/GenBank/DDBJ databases">
        <title>Mixed transmission modes and dynamic genome evolution in an obligate animal-bacterial symbiosis.</title>
        <authorList>
            <person name="Russell S.L."/>
            <person name="Corbett-Detig R.B."/>
            <person name="Cavanaugh C.M."/>
        </authorList>
    </citation>
    <scope>NUCLEOTIDE SEQUENCE [LARGE SCALE GENOMIC DNA]</scope>
    <source>
        <strain evidence="2">Se-Cadez</strain>
    </source>
</reference>
<dbReference type="PANTHER" id="PTHR41786">
    <property type="entry name" value="MOTILITY ACCESSORY FACTOR MAF"/>
    <property type="match status" value="1"/>
</dbReference>
<keyword evidence="3" id="KW-1185">Reference proteome</keyword>
<dbReference type="PANTHER" id="PTHR41786:SF1">
    <property type="entry name" value="6-HYDROXYMETHYLPTERIN DIPHOSPHOKINASE MPTE-LIKE DOMAIN-CONTAINING PROTEIN"/>
    <property type="match status" value="1"/>
</dbReference>
<dbReference type="AlphaFoldDB" id="A0A1T2KY41"/>
<dbReference type="RefSeq" id="WP_078485654.1">
    <property type="nucleotide sequence ID" value="NZ_MPRJ01000003.1"/>
</dbReference>
<evidence type="ECO:0000259" key="1">
    <source>
        <dbReference type="Pfam" id="PF01973"/>
    </source>
</evidence>
<organism evidence="2 3">
    <name type="scientific">Solemya velesiana gill symbiont</name>
    <dbReference type="NCBI Taxonomy" id="1918948"/>
    <lineage>
        <taxon>Bacteria</taxon>
        <taxon>Pseudomonadati</taxon>
        <taxon>Pseudomonadota</taxon>
        <taxon>Gammaproteobacteria</taxon>
        <taxon>sulfur-oxidizing symbionts</taxon>
    </lineage>
</organism>
<proteinExistence type="predicted"/>
<dbReference type="OrthoDB" id="9146744at2"/>